<reference evidence="4" key="1">
    <citation type="submission" date="2022-07" db="EMBL/GenBank/DDBJ databases">
        <authorList>
            <person name="Trinca V."/>
            <person name="Uliana J.V.C."/>
            <person name="Torres T.T."/>
            <person name="Ward R.J."/>
            <person name="Monesi N."/>
        </authorList>
    </citation>
    <scope>NUCLEOTIDE SEQUENCE</scope>
    <source>
        <strain evidence="4">HSMRA1968</strain>
        <tissue evidence="4">Whole embryos</tissue>
    </source>
</reference>
<dbReference type="PANTHER" id="PTHR10972">
    <property type="entry name" value="OXYSTEROL-BINDING PROTEIN-RELATED"/>
    <property type="match status" value="1"/>
</dbReference>
<dbReference type="GO" id="GO:0005886">
    <property type="term" value="C:plasma membrane"/>
    <property type="evidence" value="ECO:0007669"/>
    <property type="project" value="TreeGrafter"/>
</dbReference>
<dbReference type="Pfam" id="PF01237">
    <property type="entry name" value="Oxysterol_BP"/>
    <property type="match status" value="1"/>
</dbReference>
<dbReference type="GO" id="GO:0032934">
    <property type="term" value="F:sterol binding"/>
    <property type="evidence" value="ECO:0007669"/>
    <property type="project" value="TreeGrafter"/>
</dbReference>
<dbReference type="GO" id="GO:0120009">
    <property type="term" value="P:intermembrane lipid transfer"/>
    <property type="evidence" value="ECO:0007669"/>
    <property type="project" value="UniProtKB-ARBA"/>
</dbReference>
<dbReference type="OrthoDB" id="1854502at2759"/>
<accession>A0A9Q0S1K6</accession>
<protein>
    <submittedName>
        <fullName evidence="4">Oxysterol-binding protein 1</fullName>
    </submittedName>
</protein>
<comment type="caution">
    <text evidence="4">The sequence shown here is derived from an EMBL/GenBank/DDBJ whole genome shotgun (WGS) entry which is preliminary data.</text>
</comment>
<dbReference type="GO" id="GO:0097038">
    <property type="term" value="C:perinuclear endoplasmic reticulum"/>
    <property type="evidence" value="ECO:0007669"/>
    <property type="project" value="TreeGrafter"/>
</dbReference>
<dbReference type="FunFam" id="2.40.160.120:FF:000001">
    <property type="entry name" value="Oxysterol-binding protein"/>
    <property type="match status" value="1"/>
</dbReference>
<proteinExistence type="inferred from homology"/>
<evidence type="ECO:0000313" key="4">
    <source>
        <dbReference type="EMBL" id="KAJ6640023.1"/>
    </source>
</evidence>
<dbReference type="Proteomes" id="UP001151699">
    <property type="component" value="Chromosome X"/>
</dbReference>
<evidence type="ECO:0000313" key="5">
    <source>
        <dbReference type="Proteomes" id="UP001151699"/>
    </source>
</evidence>
<evidence type="ECO:0000256" key="1">
    <source>
        <dbReference type="ARBA" id="ARBA00008842"/>
    </source>
</evidence>
<feature type="compositionally biased region" description="Polar residues" evidence="3">
    <location>
        <begin position="15"/>
        <end position="30"/>
    </location>
</feature>
<comment type="similarity">
    <text evidence="1">Belongs to the OSBP family.</text>
</comment>
<evidence type="ECO:0000256" key="2">
    <source>
        <dbReference type="ARBA" id="ARBA00022553"/>
    </source>
</evidence>
<dbReference type="InterPro" id="IPR000648">
    <property type="entry name" value="Oxysterol-bd"/>
</dbReference>
<keyword evidence="5" id="KW-1185">Reference proteome</keyword>
<dbReference type="GO" id="GO:0005829">
    <property type="term" value="C:cytosol"/>
    <property type="evidence" value="ECO:0007669"/>
    <property type="project" value="TreeGrafter"/>
</dbReference>
<evidence type="ECO:0000256" key="3">
    <source>
        <dbReference type="SAM" id="MobiDB-lite"/>
    </source>
</evidence>
<dbReference type="PANTHER" id="PTHR10972:SF205">
    <property type="entry name" value="OXYSTEROL-BINDING PROTEIN 1"/>
    <property type="match status" value="1"/>
</dbReference>
<dbReference type="Gene3D" id="2.40.160.120">
    <property type="match status" value="1"/>
</dbReference>
<dbReference type="InterPro" id="IPR037239">
    <property type="entry name" value="OSBP_sf"/>
</dbReference>
<name>A0A9Q0S1K6_9DIPT</name>
<organism evidence="4 5">
    <name type="scientific">Pseudolycoriella hygida</name>
    <dbReference type="NCBI Taxonomy" id="35572"/>
    <lineage>
        <taxon>Eukaryota</taxon>
        <taxon>Metazoa</taxon>
        <taxon>Ecdysozoa</taxon>
        <taxon>Arthropoda</taxon>
        <taxon>Hexapoda</taxon>
        <taxon>Insecta</taxon>
        <taxon>Pterygota</taxon>
        <taxon>Neoptera</taxon>
        <taxon>Endopterygota</taxon>
        <taxon>Diptera</taxon>
        <taxon>Nematocera</taxon>
        <taxon>Sciaroidea</taxon>
        <taxon>Sciaridae</taxon>
        <taxon>Pseudolycoriella</taxon>
    </lineage>
</organism>
<gene>
    <name evidence="4" type="primary">OSBP_1</name>
    <name evidence="4" type="ORF">Bhyg_12772</name>
</gene>
<feature type="region of interest" description="Disordered" evidence="3">
    <location>
        <begin position="1"/>
        <end position="30"/>
    </location>
</feature>
<dbReference type="AlphaFoldDB" id="A0A9Q0S1K6"/>
<dbReference type="EMBL" id="WJQU01000003">
    <property type="protein sequence ID" value="KAJ6640023.1"/>
    <property type="molecule type" value="Genomic_DNA"/>
</dbReference>
<keyword evidence="2" id="KW-0597">Phosphoprotein</keyword>
<dbReference type="SUPFAM" id="SSF144000">
    <property type="entry name" value="Oxysterol-binding protein-like"/>
    <property type="match status" value="1"/>
</dbReference>
<sequence length="474" mass="54906">MSGIGSWGMSVFKRPSSNSEHSVTSKRNASVQTLLSASSSTNISREWLCQKVNENICDIYYSGEEPDAEDEMCKEQPKIRRKRIPDKPSHHVGLWSVLKDLIGQNLTTIALPVNLNEPLTVLQRMTESFESSYLLDRAAECENIYDQIAYVAAFAISGYASSAERNGKPFNPLLGETYECDRSDELGWKCIAEQVSHHPSISALHCESDKWVFWEDLTGDLYFRGKYIRILPVDYRYVKFKTNEKTYRLERPETIIHNIIFGKIWVDHKGKVEIVCLDEAAKCDLTFTPYSSFSRRYPRVFGDIRDLSKVKRMIRGSWNEKIEIAFNLEDDDGEMNAKTASYQTVWERKPPTPESSKYYNFSEFACTLNEYEAAVAPTDSRRRPDVRMMENGEWDLANEHKLRLEEKQRSKRYLREAENLSLSEGDGPIDDYCPIWFTKKKMLVTEAENEIFFYKGGYWEAKNEGDWSMCPDIF</sequence>